<protein>
    <submittedName>
        <fullName evidence="14">Methyl-accepting chemotaxis protein</fullName>
    </submittedName>
</protein>
<dbReference type="InterPro" id="IPR004090">
    <property type="entry name" value="Chemotax_Me-accpt_rcpt"/>
</dbReference>
<evidence type="ECO:0000256" key="7">
    <source>
        <dbReference type="ARBA" id="ARBA00023224"/>
    </source>
</evidence>
<dbReference type="InterPro" id="IPR004089">
    <property type="entry name" value="MCPsignal_dom"/>
</dbReference>
<evidence type="ECO:0000256" key="6">
    <source>
        <dbReference type="ARBA" id="ARBA00023136"/>
    </source>
</evidence>
<evidence type="ECO:0000313" key="14">
    <source>
        <dbReference type="EMBL" id="MEL0658237.1"/>
    </source>
</evidence>
<dbReference type="InterPro" id="IPR033480">
    <property type="entry name" value="sCache_2"/>
</dbReference>
<keyword evidence="5 10" id="KW-1133">Transmembrane helix</keyword>
<dbReference type="EMBL" id="JBAKBA010000005">
    <property type="protein sequence ID" value="MEL0658237.1"/>
    <property type="molecule type" value="Genomic_DNA"/>
</dbReference>
<dbReference type="SMART" id="SM01049">
    <property type="entry name" value="Cache_2"/>
    <property type="match status" value="1"/>
</dbReference>
<evidence type="ECO:0000256" key="2">
    <source>
        <dbReference type="ARBA" id="ARBA00022475"/>
    </source>
</evidence>
<evidence type="ECO:0000313" key="15">
    <source>
        <dbReference type="Proteomes" id="UP001366060"/>
    </source>
</evidence>
<evidence type="ECO:0000256" key="5">
    <source>
        <dbReference type="ARBA" id="ARBA00022989"/>
    </source>
</evidence>
<feature type="domain" description="T-SNARE coiled-coil homology" evidence="12">
    <location>
        <begin position="460"/>
        <end position="522"/>
    </location>
</feature>
<dbReference type="Gene3D" id="1.10.287.950">
    <property type="entry name" value="Methyl-accepting chemotaxis protein"/>
    <property type="match status" value="1"/>
</dbReference>
<keyword evidence="7 9" id="KW-0807">Transducer</keyword>
<evidence type="ECO:0000256" key="9">
    <source>
        <dbReference type="PROSITE-ProRule" id="PRU00284"/>
    </source>
</evidence>
<feature type="domain" description="HAMP" evidence="13">
    <location>
        <begin position="214"/>
        <end position="268"/>
    </location>
</feature>
<dbReference type="PANTHER" id="PTHR32089">
    <property type="entry name" value="METHYL-ACCEPTING CHEMOTAXIS PROTEIN MCPB"/>
    <property type="match status" value="1"/>
</dbReference>
<keyword evidence="15" id="KW-1185">Reference proteome</keyword>
<dbReference type="PROSITE" id="PS50111">
    <property type="entry name" value="CHEMOTAXIS_TRANSDUC_2"/>
    <property type="match status" value="1"/>
</dbReference>
<comment type="caution">
    <text evidence="14">The sequence shown here is derived from an EMBL/GenBank/DDBJ whole genome shotgun (WGS) entry which is preliminary data.</text>
</comment>
<feature type="domain" description="Methyl-accepting transducer" evidence="11">
    <location>
        <begin position="273"/>
        <end position="509"/>
    </location>
</feature>
<dbReference type="SMART" id="SM00304">
    <property type="entry name" value="HAMP"/>
    <property type="match status" value="1"/>
</dbReference>
<keyword evidence="4 10" id="KW-0812">Transmembrane</keyword>
<feature type="transmembrane region" description="Helical" evidence="10">
    <location>
        <begin position="194"/>
        <end position="213"/>
    </location>
</feature>
<proteinExistence type="inferred from homology"/>
<accession>A0ABU9H9B7</accession>
<gene>
    <name evidence="14" type="ORF">V6255_03705</name>
</gene>
<dbReference type="RefSeq" id="WP_341626929.1">
    <property type="nucleotide sequence ID" value="NZ_JBAKBA010000005.1"/>
</dbReference>
<evidence type="ECO:0000256" key="8">
    <source>
        <dbReference type="ARBA" id="ARBA00029447"/>
    </source>
</evidence>
<evidence type="ECO:0000256" key="3">
    <source>
        <dbReference type="ARBA" id="ARBA00022519"/>
    </source>
</evidence>
<dbReference type="Proteomes" id="UP001366060">
    <property type="component" value="Unassembled WGS sequence"/>
</dbReference>
<dbReference type="Pfam" id="PF00672">
    <property type="entry name" value="HAMP"/>
    <property type="match status" value="1"/>
</dbReference>
<dbReference type="Gene3D" id="3.30.450.20">
    <property type="entry name" value="PAS domain"/>
    <property type="match status" value="1"/>
</dbReference>
<dbReference type="Pfam" id="PF17200">
    <property type="entry name" value="sCache_2"/>
    <property type="match status" value="1"/>
</dbReference>
<dbReference type="PRINTS" id="PR00260">
    <property type="entry name" value="CHEMTRNSDUCR"/>
</dbReference>
<evidence type="ECO:0000259" key="12">
    <source>
        <dbReference type="PROSITE" id="PS50192"/>
    </source>
</evidence>
<keyword evidence="6 10" id="KW-0472">Membrane</keyword>
<dbReference type="SMART" id="SM00283">
    <property type="entry name" value="MA"/>
    <property type="match status" value="1"/>
</dbReference>
<dbReference type="CDD" id="cd06225">
    <property type="entry name" value="HAMP"/>
    <property type="match status" value="1"/>
</dbReference>
<dbReference type="CDD" id="cd11386">
    <property type="entry name" value="MCP_signal"/>
    <property type="match status" value="1"/>
</dbReference>
<dbReference type="SUPFAM" id="SSF58104">
    <property type="entry name" value="Methyl-accepting chemotaxis protein (MCP) signaling domain"/>
    <property type="match status" value="1"/>
</dbReference>
<evidence type="ECO:0000256" key="10">
    <source>
        <dbReference type="SAM" id="Phobius"/>
    </source>
</evidence>
<comment type="subcellular location">
    <subcellularLocation>
        <location evidence="1">Cell inner membrane</location>
        <topology evidence="1">Multi-pass membrane protein</topology>
    </subcellularLocation>
</comment>
<evidence type="ECO:0000256" key="4">
    <source>
        <dbReference type="ARBA" id="ARBA00022692"/>
    </source>
</evidence>
<dbReference type="PANTHER" id="PTHR32089:SF119">
    <property type="entry name" value="METHYL-ACCEPTING CHEMOTAXIS PROTEIN CTPL"/>
    <property type="match status" value="1"/>
</dbReference>
<sequence length="545" mass="59161">MKVLNHYSIKVRLIILAILGLVGMLAVTAQSLIQTNDILLSEKQRQTKHLVEAAHSLIEASHKKFIDGKISEEQAKAEAISTVMEIRYDDGNYFWINDENVVMVAHAAKPTLNGKNLSKLADPKGKLLFVEFVNLVKKTPEGGIVDYLWEKPGSEKPIQKISYVKGFTPWKWVIGTGIYIDDVESLMWSSVKGLIIEFIVITLLIIILSFFIARSVIIPIKITIDALSDLVEGEGDLTRRLPVNGKDEMSELSHLFNQFITKIQGVVEKVQESAELIKVSSLNLSDLAQESLISNQQQNAETAQIATASNEMLSTINEIANSAQTASNLAEGASDEAKITKSIFNKSVNSVQVLSGEIKGATTVITDLNNECASIDSVLSVIEAIAEQTNLLALNAAIEAARAGDEGRGFAVVADEVRTLAGRTQVATLEINEIILQLQTKATEAVTAMSKSAEIAGDTVTQSKEASDSLDSIADAIMSISDVNHHISTASNEQSTVTREIDERVTAVAQLAQESTDRSVETNKGSDEVSKLGLQLTDLIKTFKV</sequence>
<organism evidence="14 15">
    <name type="scientific">Psychromonas arctica</name>
    <dbReference type="NCBI Taxonomy" id="168275"/>
    <lineage>
        <taxon>Bacteria</taxon>
        <taxon>Pseudomonadati</taxon>
        <taxon>Pseudomonadota</taxon>
        <taxon>Gammaproteobacteria</taxon>
        <taxon>Alteromonadales</taxon>
        <taxon>Psychromonadaceae</taxon>
        <taxon>Psychromonas</taxon>
    </lineage>
</organism>
<keyword evidence="3" id="KW-0997">Cell inner membrane</keyword>
<comment type="similarity">
    <text evidence="8">Belongs to the methyl-accepting chemotaxis (MCP) protein family.</text>
</comment>
<evidence type="ECO:0000259" key="13">
    <source>
        <dbReference type="PROSITE" id="PS50885"/>
    </source>
</evidence>
<dbReference type="PROSITE" id="PS50192">
    <property type="entry name" value="T_SNARE"/>
    <property type="match status" value="1"/>
</dbReference>
<dbReference type="InterPro" id="IPR003660">
    <property type="entry name" value="HAMP_dom"/>
</dbReference>
<dbReference type="InterPro" id="IPR000727">
    <property type="entry name" value="T_SNARE_dom"/>
</dbReference>
<dbReference type="Pfam" id="PF00015">
    <property type="entry name" value="MCPsignal"/>
    <property type="match status" value="1"/>
</dbReference>
<evidence type="ECO:0000256" key="1">
    <source>
        <dbReference type="ARBA" id="ARBA00004429"/>
    </source>
</evidence>
<dbReference type="PROSITE" id="PS50885">
    <property type="entry name" value="HAMP"/>
    <property type="match status" value="1"/>
</dbReference>
<name>A0ABU9H9B7_9GAMM</name>
<keyword evidence="2" id="KW-1003">Cell membrane</keyword>
<evidence type="ECO:0000259" key="11">
    <source>
        <dbReference type="PROSITE" id="PS50111"/>
    </source>
</evidence>
<reference evidence="14 15" key="1">
    <citation type="submission" date="2024-02" db="EMBL/GenBank/DDBJ databases">
        <title>Bacteria isolated from the canopy kelp, Nereocystis luetkeana.</title>
        <authorList>
            <person name="Pfister C.A."/>
            <person name="Younker I.T."/>
            <person name="Light S.H."/>
        </authorList>
    </citation>
    <scope>NUCLEOTIDE SEQUENCE [LARGE SCALE GENOMIC DNA]</scope>
    <source>
        <strain evidence="14 15">TI.2.07</strain>
    </source>
</reference>